<feature type="transmembrane region" description="Helical" evidence="2">
    <location>
        <begin position="32"/>
        <end position="59"/>
    </location>
</feature>
<dbReference type="EMBL" id="JAPEUY010000014">
    <property type="protein sequence ID" value="KAJ4366361.1"/>
    <property type="molecule type" value="Genomic_DNA"/>
</dbReference>
<keyword evidence="2" id="KW-0812">Transmembrane</keyword>
<accession>A0A9W9CK08</accession>
<comment type="caution">
    <text evidence="3">The sequence shown here is derived from an EMBL/GenBank/DDBJ whole genome shotgun (WGS) entry which is preliminary data.</text>
</comment>
<organism evidence="3 4">
    <name type="scientific">Neocucurbitaria cava</name>
    <dbReference type="NCBI Taxonomy" id="798079"/>
    <lineage>
        <taxon>Eukaryota</taxon>
        <taxon>Fungi</taxon>
        <taxon>Dikarya</taxon>
        <taxon>Ascomycota</taxon>
        <taxon>Pezizomycotina</taxon>
        <taxon>Dothideomycetes</taxon>
        <taxon>Pleosporomycetidae</taxon>
        <taxon>Pleosporales</taxon>
        <taxon>Pleosporineae</taxon>
        <taxon>Cucurbitariaceae</taxon>
        <taxon>Neocucurbitaria</taxon>
    </lineage>
</organism>
<dbReference type="OrthoDB" id="5417811at2759"/>
<feature type="region of interest" description="Disordered" evidence="1">
    <location>
        <begin position="153"/>
        <end position="191"/>
    </location>
</feature>
<dbReference type="AlphaFoldDB" id="A0A9W9CK08"/>
<gene>
    <name evidence="3" type="ORF">N0V83_007997</name>
</gene>
<sequence>MIGCIISGFFLITVLSIYLTIALTNRDLGQEIHILFIMVLLAITIFFCHSLIRLCMLMLNPSREERQRPNIPSMTGPDGFQPIVPIRVHLARDEEAGTPDEVIENDMDIEDPEKHKIPPPPPAYGLWRSSVRVDPNLLHWQRVEHQDNRASVLTAGPHSRSGSAVGAPVTAPAPASGPGARTDVPRPPSYVSEDGVSYIMEAAPRSTVDNRQSHTGVSDIHPAWRPGYAMNEARGVI</sequence>
<reference evidence="3" key="1">
    <citation type="submission" date="2022-10" db="EMBL/GenBank/DDBJ databases">
        <title>Tapping the CABI collections for fungal endophytes: first genome assemblies for Collariella, Neodidymelliopsis, Ascochyta clinopodiicola, Didymella pomorum, Didymosphaeria variabile, Neocosmospora piperis and Neocucurbitaria cava.</title>
        <authorList>
            <person name="Hill R."/>
        </authorList>
    </citation>
    <scope>NUCLEOTIDE SEQUENCE</scope>
    <source>
        <strain evidence="3">IMI 356814</strain>
    </source>
</reference>
<name>A0A9W9CK08_9PLEO</name>
<evidence type="ECO:0000256" key="1">
    <source>
        <dbReference type="SAM" id="MobiDB-lite"/>
    </source>
</evidence>
<evidence type="ECO:0000313" key="3">
    <source>
        <dbReference type="EMBL" id="KAJ4366361.1"/>
    </source>
</evidence>
<keyword evidence="2" id="KW-0472">Membrane</keyword>
<keyword evidence="2" id="KW-1133">Transmembrane helix</keyword>
<feature type="compositionally biased region" description="Low complexity" evidence="1">
    <location>
        <begin position="162"/>
        <end position="180"/>
    </location>
</feature>
<proteinExistence type="predicted"/>
<evidence type="ECO:0000313" key="4">
    <source>
        <dbReference type="Proteomes" id="UP001140560"/>
    </source>
</evidence>
<dbReference type="Proteomes" id="UP001140560">
    <property type="component" value="Unassembled WGS sequence"/>
</dbReference>
<protein>
    <submittedName>
        <fullName evidence="3">Uncharacterized protein</fullName>
    </submittedName>
</protein>
<evidence type="ECO:0000256" key="2">
    <source>
        <dbReference type="SAM" id="Phobius"/>
    </source>
</evidence>
<keyword evidence="4" id="KW-1185">Reference proteome</keyword>